<dbReference type="KEGG" id="tuz:TUZN_0123"/>
<reference key="2">
    <citation type="submission" date="2011-03" db="EMBL/GenBank/DDBJ databases">
        <title>Complete genome sequence of the thermoacidophilic crenarchaeon Thermoproteus uzoniensis 768-20.</title>
        <authorList>
            <person name="Mardanov A.V."/>
            <person name="Gumerov V.M."/>
            <person name="Beletsky A.V."/>
            <person name="Prokofeva M.I."/>
            <person name="Bonch-Osmolovskaya E.A."/>
            <person name="Ravin N.V."/>
            <person name="Skryabin K.G."/>
        </authorList>
    </citation>
    <scope>NUCLEOTIDE SEQUENCE</scope>
    <source>
        <strain>768-20</strain>
    </source>
</reference>
<evidence type="ECO:0000313" key="2">
    <source>
        <dbReference type="Proteomes" id="UP000008138"/>
    </source>
</evidence>
<evidence type="ECO:0000313" key="1">
    <source>
        <dbReference type="EMBL" id="AEA11625.1"/>
    </source>
</evidence>
<gene>
    <name evidence="1" type="ordered locus">TUZN_0123</name>
</gene>
<dbReference type="STRING" id="999630.TUZN_0123"/>
<accession>F2L1F5</accession>
<protein>
    <submittedName>
        <fullName evidence="1">Uncharacterized protein</fullName>
    </submittedName>
</protein>
<keyword evidence="2" id="KW-1185">Reference proteome</keyword>
<dbReference type="Proteomes" id="UP000008138">
    <property type="component" value="Chromosome"/>
</dbReference>
<organism evidence="1 2">
    <name type="scientific">Thermoproteus uzoniensis (strain 768-20)</name>
    <dbReference type="NCBI Taxonomy" id="999630"/>
    <lineage>
        <taxon>Archaea</taxon>
        <taxon>Thermoproteota</taxon>
        <taxon>Thermoprotei</taxon>
        <taxon>Thermoproteales</taxon>
        <taxon>Thermoproteaceae</taxon>
        <taxon>Thermoproteus</taxon>
    </lineage>
</organism>
<dbReference type="EMBL" id="CP002590">
    <property type="protein sequence ID" value="AEA11625.1"/>
    <property type="molecule type" value="Genomic_DNA"/>
</dbReference>
<reference evidence="1 2" key="1">
    <citation type="journal article" date="2011" name="J. Bacteriol.">
        <title>Complete genome sequence of the thermoacidophilic crenarchaeon Thermoproteus uzoniensis 768-20.</title>
        <authorList>
            <person name="Mardanov A.V."/>
            <person name="Gumerov V.M."/>
            <person name="Beletsky A.V."/>
            <person name="Prokofeva M.I."/>
            <person name="Bonch-Osmolovskaya E.A."/>
            <person name="Ravin N.V."/>
            <person name="Skryabin K.G."/>
        </authorList>
    </citation>
    <scope>NUCLEOTIDE SEQUENCE [LARGE SCALE GENOMIC DNA]</scope>
    <source>
        <strain evidence="1 2">768-20</strain>
    </source>
</reference>
<dbReference type="HOGENOM" id="CLU_091234_0_0_2"/>
<name>F2L1F5_THEU7</name>
<dbReference type="AlphaFoldDB" id="F2L1F5"/>
<dbReference type="eggNOG" id="arCOG07483">
    <property type="taxonomic scope" value="Archaea"/>
</dbReference>
<sequence length="195" mass="20373">MSMNVTMGSISVRLWGWLLQGVGPLGNYSIFNLTAVLPGRGPVSVSYTAVAKGNLTYIVACSGGRCVGRTAPVNETEPFSGLFRGAVRASGNCTYLNYTGVELRGAGNASAGSIPGLAGLLNGTGNYTEEICEAYGVPLSAYVDLRMGLSLYNETVAVDVALRLSAVRVGPYSPERYRQLLEEAEAAVAKSSGGY</sequence>
<proteinExistence type="predicted"/>